<dbReference type="GO" id="GO:0016787">
    <property type="term" value="F:hydrolase activity"/>
    <property type="evidence" value="ECO:0007669"/>
    <property type="project" value="UniProtKB-KW"/>
</dbReference>
<keyword evidence="1" id="KW-0347">Helicase</keyword>
<keyword evidence="1" id="KW-0547">Nucleotide-binding</keyword>
<keyword evidence="1" id="KW-0067">ATP-binding</keyword>
<organism evidence="1">
    <name type="scientific">bioreactor metagenome</name>
    <dbReference type="NCBI Taxonomy" id="1076179"/>
    <lineage>
        <taxon>unclassified sequences</taxon>
        <taxon>metagenomes</taxon>
        <taxon>ecological metagenomes</taxon>
    </lineage>
</organism>
<gene>
    <name evidence="1" type="primary">addB_21</name>
    <name evidence="1" type="ORF">SDC9_143462</name>
</gene>
<dbReference type="GO" id="GO:0004386">
    <property type="term" value="F:helicase activity"/>
    <property type="evidence" value="ECO:0007669"/>
    <property type="project" value="UniProtKB-KW"/>
</dbReference>
<protein>
    <submittedName>
        <fullName evidence="1">ATP-dependent helicase/deoxyribonuclease subunit B</fullName>
        <ecNumber evidence="1">3.1.-.-</ecNumber>
    </submittedName>
</protein>
<dbReference type="EMBL" id="VSSQ01042689">
    <property type="protein sequence ID" value="MPM96304.1"/>
    <property type="molecule type" value="Genomic_DNA"/>
</dbReference>
<keyword evidence="1" id="KW-0378">Hydrolase</keyword>
<evidence type="ECO:0000313" key="1">
    <source>
        <dbReference type="EMBL" id="MPM96304.1"/>
    </source>
</evidence>
<sequence length="129" mass="14633">MNGLVLKDVDIIGEMDMSLKEGERKTSLVIPANFDKNGNIGRYTKGVTEPEFDILREYVKYEVKELCERMVGGDISIIPCKNKNGTSCDFCTYSSICQFDPSIKGNMYTILNDKSDEEVIKLMEKEVEK</sequence>
<dbReference type="AlphaFoldDB" id="A0A645E3C9"/>
<comment type="caution">
    <text evidence="1">The sequence shown here is derived from an EMBL/GenBank/DDBJ whole genome shotgun (WGS) entry which is preliminary data.</text>
</comment>
<name>A0A645E3C9_9ZZZZ</name>
<reference evidence="1" key="1">
    <citation type="submission" date="2019-08" db="EMBL/GenBank/DDBJ databases">
        <authorList>
            <person name="Kucharzyk K."/>
            <person name="Murdoch R.W."/>
            <person name="Higgins S."/>
            <person name="Loffler F."/>
        </authorList>
    </citation>
    <scope>NUCLEOTIDE SEQUENCE</scope>
</reference>
<accession>A0A645E3C9</accession>
<proteinExistence type="predicted"/>
<dbReference type="EC" id="3.1.-.-" evidence="1"/>